<organism evidence="2 3">
    <name type="scientific">Seminavis robusta</name>
    <dbReference type="NCBI Taxonomy" id="568900"/>
    <lineage>
        <taxon>Eukaryota</taxon>
        <taxon>Sar</taxon>
        <taxon>Stramenopiles</taxon>
        <taxon>Ochrophyta</taxon>
        <taxon>Bacillariophyta</taxon>
        <taxon>Bacillariophyceae</taxon>
        <taxon>Bacillariophycidae</taxon>
        <taxon>Naviculales</taxon>
        <taxon>Naviculaceae</taxon>
        <taxon>Seminavis</taxon>
    </lineage>
</organism>
<evidence type="ECO:0000313" key="3">
    <source>
        <dbReference type="Proteomes" id="UP001153069"/>
    </source>
</evidence>
<gene>
    <name evidence="2" type="ORF">SEMRO_1180_G249690.1</name>
</gene>
<dbReference type="OrthoDB" id="42403at2759"/>
<dbReference type="Proteomes" id="UP001153069">
    <property type="component" value="Unassembled WGS sequence"/>
</dbReference>
<dbReference type="InterPro" id="IPR029063">
    <property type="entry name" value="SAM-dependent_MTases_sf"/>
</dbReference>
<feature type="chain" id="PRO_5040242321" description="Methyltransferase domain-containing protein" evidence="1">
    <location>
        <begin position="34"/>
        <end position="394"/>
    </location>
</feature>
<sequence>MKKPLPRVVRVLSTPKPLLFLLALTSSVANALTANPPIITCASSSELSRAVSFFCQSGDKVLQIGAQYDAVSRDICQAILPNGQATLVDVVEPDATVAKSGRCTHRLSSETFAARQEQQQQQDVNIVELERLEDWKQVVFRNNPIFDIIILDLGHLFGNDLHLATLSMTMDLLSLVAQLETTKSQPVILVKSKSLASLARRLVPAQHVMDGHWSLQGADKNGKLQRSHEPYVFCAVGVEEYRRLIPMTVTGGDVVIEVGCHFGRSTSLLNNQAATKDGTGYCIGVDIGPKIIQHAKAQYPSIQFAVADGRRTLELLKLRKDGELGYDVVYADIGGLSGAHGTLEALTMIESMGYALEPRCIVIKSLCMKRLASRLKSFSDIWAKKKKQQKDPGL</sequence>
<accession>A0A9N8EIB0</accession>
<name>A0A9N8EIB0_9STRA</name>
<protein>
    <recommendedName>
        <fullName evidence="4">Methyltransferase domain-containing protein</fullName>
    </recommendedName>
</protein>
<feature type="signal peptide" evidence="1">
    <location>
        <begin position="1"/>
        <end position="33"/>
    </location>
</feature>
<comment type="caution">
    <text evidence="2">The sequence shown here is derived from an EMBL/GenBank/DDBJ whole genome shotgun (WGS) entry which is preliminary data.</text>
</comment>
<reference evidence="2" key="1">
    <citation type="submission" date="2020-06" db="EMBL/GenBank/DDBJ databases">
        <authorList>
            <consortium name="Plant Systems Biology data submission"/>
        </authorList>
    </citation>
    <scope>NUCLEOTIDE SEQUENCE</scope>
    <source>
        <strain evidence="2">D6</strain>
    </source>
</reference>
<evidence type="ECO:0000313" key="2">
    <source>
        <dbReference type="EMBL" id="CAB9521268.1"/>
    </source>
</evidence>
<keyword evidence="3" id="KW-1185">Reference proteome</keyword>
<proteinExistence type="predicted"/>
<evidence type="ECO:0008006" key="4">
    <source>
        <dbReference type="Google" id="ProtNLM"/>
    </source>
</evidence>
<dbReference type="SUPFAM" id="SSF53335">
    <property type="entry name" value="S-adenosyl-L-methionine-dependent methyltransferases"/>
    <property type="match status" value="1"/>
</dbReference>
<keyword evidence="1" id="KW-0732">Signal</keyword>
<dbReference type="Gene3D" id="3.40.50.150">
    <property type="entry name" value="Vaccinia Virus protein VP39"/>
    <property type="match status" value="1"/>
</dbReference>
<evidence type="ECO:0000256" key="1">
    <source>
        <dbReference type="SAM" id="SignalP"/>
    </source>
</evidence>
<dbReference type="EMBL" id="CAICTM010001178">
    <property type="protein sequence ID" value="CAB9521268.1"/>
    <property type="molecule type" value="Genomic_DNA"/>
</dbReference>
<dbReference type="AlphaFoldDB" id="A0A9N8EIB0"/>